<comment type="caution">
    <text evidence="2">The sequence shown here is derived from an EMBL/GenBank/DDBJ whole genome shotgun (WGS) entry which is preliminary data.</text>
</comment>
<evidence type="ECO:0008006" key="4">
    <source>
        <dbReference type="Google" id="ProtNLM"/>
    </source>
</evidence>
<feature type="compositionally biased region" description="Basic and acidic residues" evidence="1">
    <location>
        <begin position="120"/>
        <end position="129"/>
    </location>
</feature>
<dbReference type="AlphaFoldDB" id="A0A3M7BVF9"/>
<evidence type="ECO:0000256" key="1">
    <source>
        <dbReference type="SAM" id="MobiDB-lite"/>
    </source>
</evidence>
<gene>
    <name evidence="2" type="ORF">D0865_11003</name>
</gene>
<feature type="compositionally biased region" description="Basic residues" evidence="1">
    <location>
        <begin position="92"/>
        <end position="107"/>
    </location>
</feature>
<evidence type="ECO:0000313" key="3">
    <source>
        <dbReference type="Proteomes" id="UP000270230"/>
    </source>
</evidence>
<reference evidence="2 3" key="1">
    <citation type="journal article" date="2018" name="BMC Genomics">
        <title>Genomic evidence for intraspecific hybridization in a clonal and extremely halotolerant yeast.</title>
        <authorList>
            <person name="Gostincar C."/>
            <person name="Stajich J.E."/>
            <person name="Zupancic J."/>
            <person name="Zalar P."/>
            <person name="Gunde-Cimerman N."/>
        </authorList>
    </citation>
    <scope>NUCLEOTIDE SEQUENCE [LARGE SCALE GENOMIC DNA]</scope>
    <source>
        <strain evidence="2 3">EXF-151</strain>
    </source>
</reference>
<dbReference type="Proteomes" id="UP000270230">
    <property type="component" value="Unassembled WGS sequence"/>
</dbReference>
<sequence>MAESKARSWTDAEKLSILFQIIEKAGGIPWDSIQLPEGRNRKSVQNMIDKEKAKIKKAREAGGNGESTEAAPKAKGKRGATADDNDDEQNAKKKAKPAKKGGKKATRAPKEESDDAADEEMFKTEPTEA</sequence>
<evidence type="ECO:0000313" key="2">
    <source>
        <dbReference type="EMBL" id="RMY43783.1"/>
    </source>
</evidence>
<accession>A0A3M7BVF9</accession>
<feature type="region of interest" description="Disordered" evidence="1">
    <location>
        <begin position="27"/>
        <end position="129"/>
    </location>
</feature>
<name>A0A3M7BVF9_HORWE</name>
<protein>
    <recommendedName>
        <fullName evidence="4">Myb-like domain-containing protein</fullName>
    </recommendedName>
</protein>
<dbReference type="EMBL" id="QWIN01001133">
    <property type="protein sequence ID" value="RMY43783.1"/>
    <property type="molecule type" value="Genomic_DNA"/>
</dbReference>
<proteinExistence type="predicted"/>
<dbReference type="OrthoDB" id="5371646at2759"/>
<organism evidence="2 3">
    <name type="scientific">Hortaea werneckii</name>
    <name type="common">Black yeast</name>
    <name type="synonym">Cladosporium werneckii</name>
    <dbReference type="NCBI Taxonomy" id="91943"/>
    <lineage>
        <taxon>Eukaryota</taxon>
        <taxon>Fungi</taxon>
        <taxon>Dikarya</taxon>
        <taxon>Ascomycota</taxon>
        <taxon>Pezizomycotina</taxon>
        <taxon>Dothideomycetes</taxon>
        <taxon>Dothideomycetidae</taxon>
        <taxon>Mycosphaerellales</taxon>
        <taxon>Teratosphaeriaceae</taxon>
        <taxon>Hortaea</taxon>
    </lineage>
</organism>
<dbReference type="VEuPathDB" id="FungiDB:BTJ68_14393"/>